<dbReference type="InterPro" id="IPR008183">
    <property type="entry name" value="Aldose_1/G6P_1-epimerase"/>
</dbReference>
<dbReference type="Gene3D" id="2.70.98.10">
    <property type="match status" value="1"/>
</dbReference>
<dbReference type="InterPro" id="IPR011013">
    <property type="entry name" value="Gal_mutarotase_sf_dom"/>
</dbReference>
<evidence type="ECO:0000256" key="4">
    <source>
        <dbReference type="PIRNR" id="PIRNR016020"/>
    </source>
</evidence>
<dbReference type="CDD" id="cd09020">
    <property type="entry name" value="D-hex-6-P-epi_like"/>
    <property type="match status" value="1"/>
</dbReference>
<dbReference type="PANTHER" id="PTHR11122:SF13">
    <property type="entry name" value="GLUCOSE-6-PHOSPHATE 1-EPIMERASE"/>
    <property type="match status" value="1"/>
</dbReference>
<evidence type="ECO:0000256" key="1">
    <source>
        <dbReference type="ARBA" id="ARBA00001096"/>
    </source>
</evidence>
<dbReference type="InterPro" id="IPR025532">
    <property type="entry name" value="G6P_1-epimerase"/>
</dbReference>
<reference evidence="5 6" key="1">
    <citation type="submission" date="2021-03" db="EMBL/GenBank/DDBJ databases">
        <title>novel species isolated from a fishpond in China.</title>
        <authorList>
            <person name="Lu H."/>
            <person name="Cai Z."/>
        </authorList>
    </citation>
    <scope>NUCLEOTIDE SEQUENCE [LARGE SCALE GENOMIC DNA]</scope>
    <source>
        <strain evidence="5 6">Y57</strain>
    </source>
</reference>
<comment type="catalytic activity">
    <reaction evidence="1">
        <text>alpha-D-glucose 6-phosphate = beta-D-glucose 6-phosphate</text>
        <dbReference type="Rhea" id="RHEA:16249"/>
        <dbReference type="ChEBI" id="CHEBI:58225"/>
        <dbReference type="ChEBI" id="CHEBI:58247"/>
        <dbReference type="EC" id="5.1.3.15"/>
    </reaction>
</comment>
<comment type="caution">
    <text evidence="5">The sequence shown here is derived from an EMBL/GenBank/DDBJ whole genome shotgun (WGS) entry which is preliminary data.</text>
</comment>
<protein>
    <recommendedName>
        <fullName evidence="4">Putative glucose-6-phosphate 1-epimerase</fullName>
        <ecNumber evidence="4">5.1.3.15</ecNumber>
    </recommendedName>
</protein>
<name>A0ABS3CXN3_9ALTE</name>
<dbReference type="SUPFAM" id="SSF74650">
    <property type="entry name" value="Galactose mutarotase-like"/>
    <property type="match status" value="1"/>
</dbReference>
<evidence type="ECO:0000256" key="3">
    <source>
        <dbReference type="ARBA" id="ARBA00023235"/>
    </source>
</evidence>
<dbReference type="EC" id="5.1.3.15" evidence="4"/>
<comment type="similarity">
    <text evidence="2 4">Belongs to the glucose-6-phosphate 1-epimerase family.</text>
</comment>
<dbReference type="RefSeq" id="WP_206595293.1">
    <property type="nucleotide sequence ID" value="NZ_JAFKCS010000017.1"/>
</dbReference>
<dbReference type="InterPro" id="IPR014718">
    <property type="entry name" value="GH-type_carb-bd"/>
</dbReference>
<dbReference type="Pfam" id="PF01263">
    <property type="entry name" value="Aldose_epim"/>
    <property type="match status" value="1"/>
</dbReference>
<dbReference type="EMBL" id="JAFKCS010000017">
    <property type="protein sequence ID" value="MBN7821340.1"/>
    <property type="molecule type" value="Genomic_DNA"/>
</dbReference>
<evidence type="ECO:0000256" key="2">
    <source>
        <dbReference type="ARBA" id="ARBA00005866"/>
    </source>
</evidence>
<sequence>MKLSTHVFQRISDQGMPIISVDNPQASLELSLFGGHVLSYMPKRDNRQRLWMSPKAVMDGSKAIRGGIPVCWPWFGAAAEPAHGFVRDQMWQVLRVDDDNDLTRIQLQPEFSHLAGGGQLELMLELLIGEQLTLNLVTHNRQSKSLRFGGALHSYFRVKHIDQVVVDGLSGAYMDKVANRLVEETPSPYVITQETDRIQLNAVSDVHIREAGQQTAIGFSGHDSIVVWNPWQDKSAQMGDMTTDGYQQMLCIEAAITQGIELAPGHSHTLTQIIR</sequence>
<dbReference type="Proteomes" id="UP000663992">
    <property type="component" value="Unassembled WGS sequence"/>
</dbReference>
<evidence type="ECO:0000313" key="6">
    <source>
        <dbReference type="Proteomes" id="UP000663992"/>
    </source>
</evidence>
<proteinExistence type="inferred from homology"/>
<gene>
    <name evidence="5" type="ORF">J0A65_15810</name>
</gene>
<keyword evidence="3 4" id="KW-0413">Isomerase</keyword>
<dbReference type="PANTHER" id="PTHR11122">
    <property type="entry name" value="APOSPORY-ASSOCIATED PROTEIN C-RELATED"/>
    <property type="match status" value="1"/>
</dbReference>
<accession>A0ABS3CXN3</accession>
<organism evidence="5 6">
    <name type="scientific">Bowmanella yangjiangensis</name>
    <dbReference type="NCBI Taxonomy" id="2811230"/>
    <lineage>
        <taxon>Bacteria</taxon>
        <taxon>Pseudomonadati</taxon>
        <taxon>Pseudomonadota</taxon>
        <taxon>Gammaproteobacteria</taxon>
        <taxon>Alteromonadales</taxon>
        <taxon>Alteromonadaceae</taxon>
        <taxon>Bowmanella</taxon>
    </lineage>
</organism>
<evidence type="ECO:0000313" key="5">
    <source>
        <dbReference type="EMBL" id="MBN7821340.1"/>
    </source>
</evidence>
<dbReference type="PIRSF" id="PIRSF016020">
    <property type="entry name" value="PHexose_mutarotase"/>
    <property type="match status" value="1"/>
</dbReference>
<keyword evidence="6" id="KW-1185">Reference proteome</keyword>